<keyword evidence="1" id="KW-1133">Transmembrane helix</keyword>
<name>A0ABN3ES07_9ACTN</name>
<evidence type="ECO:0000259" key="2">
    <source>
        <dbReference type="Pfam" id="PF13006"/>
    </source>
</evidence>
<dbReference type="Proteomes" id="UP001500305">
    <property type="component" value="Unassembled WGS sequence"/>
</dbReference>
<dbReference type="InterPro" id="IPR024473">
    <property type="entry name" value="Transposases_IS4_N"/>
</dbReference>
<sequence length="366" mass="39005">MNVADMAVIGLIVSIFPPELVDSAVEDVGSKEVRRRALPARLVTYFVIAMAVWPQLGYVGVLEKLATALRWTRAAVPPFIKIPSDGSIAKARARLGDEALHRLFELSPEQAGAPSGSDGPVRAGRRICSLTGALLALPDTFDNRHAFDVPPDQEVPQGRLLMLGDNASRAVLGAAFEGAGTEQSGMVRSLLGRTPGPLLVLVDPDLPAADLLHEIRSAGADAAWRLAASEVWTPLSILADGSCLAVLGDGAGQPPLRVVEFSSASEGGASPVTHRLATTVVDPDVLPAQELVRAHLERFRTETVFQLLTRSRPDLRSPFRSRSPELVRQELWGMLCCYQALRLLVVAPIAGGTAGHGEETFPAKCS</sequence>
<keyword evidence="1" id="KW-0472">Membrane</keyword>
<reference evidence="3 4" key="1">
    <citation type="journal article" date="2019" name="Int. J. Syst. Evol. Microbiol.">
        <title>The Global Catalogue of Microorganisms (GCM) 10K type strain sequencing project: providing services to taxonomists for standard genome sequencing and annotation.</title>
        <authorList>
            <consortium name="The Broad Institute Genomics Platform"/>
            <consortium name="The Broad Institute Genome Sequencing Center for Infectious Disease"/>
            <person name="Wu L."/>
            <person name="Ma J."/>
        </authorList>
    </citation>
    <scope>NUCLEOTIDE SEQUENCE [LARGE SCALE GENOMIC DNA]</scope>
    <source>
        <strain evidence="3 4">JCM 7356</strain>
    </source>
</reference>
<evidence type="ECO:0000256" key="1">
    <source>
        <dbReference type="SAM" id="Phobius"/>
    </source>
</evidence>
<organism evidence="3 4">
    <name type="scientific">Kitasatospora cystarginea</name>
    <dbReference type="NCBI Taxonomy" id="58350"/>
    <lineage>
        <taxon>Bacteria</taxon>
        <taxon>Bacillati</taxon>
        <taxon>Actinomycetota</taxon>
        <taxon>Actinomycetes</taxon>
        <taxon>Kitasatosporales</taxon>
        <taxon>Streptomycetaceae</taxon>
        <taxon>Kitasatospora</taxon>
    </lineage>
</organism>
<keyword evidence="1" id="KW-0812">Transmembrane</keyword>
<proteinExistence type="predicted"/>
<keyword evidence="4" id="KW-1185">Reference proteome</keyword>
<accession>A0ABN3ES07</accession>
<comment type="caution">
    <text evidence="3">The sequence shown here is derived from an EMBL/GenBank/DDBJ whole genome shotgun (WGS) entry which is preliminary data.</text>
</comment>
<protein>
    <recommendedName>
        <fullName evidence="2">Transposase IS4 N-terminal domain-containing protein</fullName>
    </recommendedName>
</protein>
<dbReference type="EMBL" id="BAAATR010000037">
    <property type="protein sequence ID" value="GAA2268640.1"/>
    <property type="molecule type" value="Genomic_DNA"/>
</dbReference>
<feature type="domain" description="Transposase IS4 N-terminal" evidence="2">
    <location>
        <begin position="9"/>
        <end position="105"/>
    </location>
</feature>
<gene>
    <name evidence="3" type="ORF">GCM10010430_62460</name>
</gene>
<evidence type="ECO:0000313" key="3">
    <source>
        <dbReference type="EMBL" id="GAA2268640.1"/>
    </source>
</evidence>
<dbReference type="SUPFAM" id="SSF53098">
    <property type="entry name" value="Ribonuclease H-like"/>
    <property type="match status" value="1"/>
</dbReference>
<evidence type="ECO:0000313" key="4">
    <source>
        <dbReference type="Proteomes" id="UP001500305"/>
    </source>
</evidence>
<dbReference type="InterPro" id="IPR012337">
    <property type="entry name" value="RNaseH-like_sf"/>
</dbReference>
<dbReference type="Pfam" id="PF13006">
    <property type="entry name" value="Nterm_IS4"/>
    <property type="match status" value="1"/>
</dbReference>
<feature type="transmembrane region" description="Helical" evidence="1">
    <location>
        <begin position="42"/>
        <end position="61"/>
    </location>
</feature>